<evidence type="ECO:0000313" key="3">
    <source>
        <dbReference type="Proteomes" id="UP000032352"/>
    </source>
</evidence>
<keyword evidence="1" id="KW-0732">Signal</keyword>
<keyword evidence="3" id="KW-1185">Reference proteome</keyword>
<dbReference type="KEGG" id="tvd:SG34_003620"/>
<evidence type="ECO:0000256" key="1">
    <source>
        <dbReference type="SAM" id="SignalP"/>
    </source>
</evidence>
<reference evidence="2 3" key="2">
    <citation type="journal article" date="2022" name="Mar. Drugs">
        <title>Bioassay-Guided Fractionation Leads to the Detection of Cholic Acid Generated by the Rare Thalassomonas sp.</title>
        <authorList>
            <person name="Pheiffer F."/>
            <person name="Schneider Y.K."/>
            <person name="Hansen E.H."/>
            <person name="Andersen J.H."/>
            <person name="Isaksson J."/>
            <person name="Busche T."/>
            <person name="R C."/>
            <person name="Kalinowski J."/>
            <person name="Zyl L.V."/>
            <person name="Trindade M."/>
        </authorList>
    </citation>
    <scope>NUCLEOTIDE SEQUENCE [LARGE SCALE GENOMIC DNA]</scope>
    <source>
        <strain evidence="2 3">XOM25</strain>
    </source>
</reference>
<proteinExistence type="predicted"/>
<evidence type="ECO:0000313" key="2">
    <source>
        <dbReference type="EMBL" id="WDE06030.1"/>
    </source>
</evidence>
<protein>
    <submittedName>
        <fullName evidence="2">Uncharacterized protein</fullName>
    </submittedName>
</protein>
<organism evidence="2 3">
    <name type="scientific">Thalassomonas viridans</name>
    <dbReference type="NCBI Taxonomy" id="137584"/>
    <lineage>
        <taxon>Bacteria</taxon>
        <taxon>Pseudomonadati</taxon>
        <taxon>Pseudomonadota</taxon>
        <taxon>Gammaproteobacteria</taxon>
        <taxon>Alteromonadales</taxon>
        <taxon>Colwelliaceae</taxon>
        <taxon>Thalassomonas</taxon>
    </lineage>
</organism>
<gene>
    <name evidence="2" type="ORF">SG34_003620</name>
</gene>
<feature type="chain" id="PRO_5042018422" evidence="1">
    <location>
        <begin position="24"/>
        <end position="222"/>
    </location>
</feature>
<feature type="signal peptide" evidence="1">
    <location>
        <begin position="1"/>
        <end position="23"/>
    </location>
</feature>
<dbReference type="AlphaFoldDB" id="A0AAF0CA82"/>
<reference evidence="2 3" key="1">
    <citation type="journal article" date="2015" name="Genome Announc.">
        <title>Draft Genome Sequences of Marine Isolates of Thalassomonas viridans and Thalassomonas actiniarum.</title>
        <authorList>
            <person name="Olonade I."/>
            <person name="van Zyl L.J."/>
            <person name="Trindade M."/>
        </authorList>
    </citation>
    <scope>NUCLEOTIDE SEQUENCE [LARGE SCALE GENOMIC DNA]</scope>
    <source>
        <strain evidence="2 3">XOM25</strain>
    </source>
</reference>
<dbReference type="RefSeq" id="WP_044840517.1">
    <property type="nucleotide sequence ID" value="NZ_CP059733.1"/>
</dbReference>
<dbReference type="Proteomes" id="UP000032352">
    <property type="component" value="Chromosome"/>
</dbReference>
<dbReference type="EMBL" id="CP059733">
    <property type="protein sequence ID" value="WDE06030.1"/>
    <property type="molecule type" value="Genomic_DNA"/>
</dbReference>
<name>A0AAF0CA82_9GAMM</name>
<accession>A0AAF0CA82</accession>
<sequence>MSFTKKLSLVALIFSLFTHSVKAANDMQSSAISYDPETLTITYKEQPLLMKDVFMFSQREYLNIKESQMGATAAELIYLNEMLDEAREYQEWIGEFFSRESGELSDEELARLKNYLDRYYDEFYSWISTNEETATGNDDPYIWNDNDITNEPLTWNDIAEEDRILTFFTLLTMQSTEQNGRAITSTMFQDTTFQSIVEKYGFSRLHALYLSGEVDLTFDFLP</sequence>